<dbReference type="PANTHER" id="PTHR12526">
    <property type="entry name" value="GLYCOSYLTRANSFERASE"/>
    <property type="match status" value="1"/>
</dbReference>
<dbReference type="InterPro" id="IPR001296">
    <property type="entry name" value="Glyco_trans_1"/>
</dbReference>
<evidence type="ECO:0000259" key="1">
    <source>
        <dbReference type="Pfam" id="PF00534"/>
    </source>
</evidence>
<feature type="domain" description="Glycosyltransferase subfamily 4-like N-terminal" evidence="2">
    <location>
        <begin position="14"/>
        <end position="148"/>
    </location>
</feature>
<evidence type="ECO:0000259" key="2">
    <source>
        <dbReference type="Pfam" id="PF13439"/>
    </source>
</evidence>
<accession>A0ABX5YW76</accession>
<keyword evidence="3" id="KW-0328">Glycosyltransferase</keyword>
<dbReference type="Proteomes" id="UP000322887">
    <property type="component" value="Chromosome"/>
</dbReference>
<protein>
    <submittedName>
        <fullName evidence="3">Lipopolysaccharide core biosynthesis protein RfaG</fullName>
        <ecNumber evidence="3">2.4.-.-</ecNumber>
    </submittedName>
</protein>
<evidence type="ECO:0000313" key="3">
    <source>
        <dbReference type="EMBL" id="QEG19863.1"/>
    </source>
</evidence>
<reference evidence="3 4" key="1">
    <citation type="submission" date="2019-08" db="EMBL/GenBank/DDBJ databases">
        <title>Deep-cultivation of Planctomycetes and their phenomic and genomic characterization uncovers novel biology.</title>
        <authorList>
            <person name="Wiegand S."/>
            <person name="Jogler M."/>
            <person name="Boedeker C."/>
            <person name="Pinto D."/>
            <person name="Vollmers J."/>
            <person name="Rivas-Marin E."/>
            <person name="Kohn T."/>
            <person name="Peeters S.H."/>
            <person name="Heuer A."/>
            <person name="Rast P."/>
            <person name="Oberbeckmann S."/>
            <person name="Bunk B."/>
            <person name="Jeske O."/>
            <person name="Meyerdierks A."/>
            <person name="Storesund J.E."/>
            <person name="Kallscheuer N."/>
            <person name="Luecker S."/>
            <person name="Lage O.M."/>
            <person name="Pohl T."/>
            <person name="Merkel B.J."/>
            <person name="Hornburger P."/>
            <person name="Mueller R.-W."/>
            <person name="Bruemmer F."/>
            <person name="Labrenz M."/>
            <person name="Spormann A.M."/>
            <person name="Op den Camp H."/>
            <person name="Overmann J."/>
            <person name="Amann R."/>
            <person name="Jetten M.S.M."/>
            <person name="Mascher T."/>
            <person name="Medema M.H."/>
            <person name="Devos D.P."/>
            <person name="Kaster A.-K."/>
            <person name="Ovreas L."/>
            <person name="Rohde M."/>
            <person name="Galperin M.Y."/>
            <person name="Jogler C."/>
        </authorList>
    </citation>
    <scope>NUCLEOTIDE SEQUENCE [LARGE SCALE GENOMIC DNA]</scope>
    <source>
        <strain evidence="3 4">DSM 8797</strain>
    </source>
</reference>
<dbReference type="InterPro" id="IPR028098">
    <property type="entry name" value="Glyco_trans_4-like_N"/>
</dbReference>
<name>A0ABX5YW76_9PLAN</name>
<dbReference type="EMBL" id="CP042910">
    <property type="protein sequence ID" value="QEG19863.1"/>
    <property type="molecule type" value="Genomic_DNA"/>
</dbReference>
<dbReference type="Gene3D" id="3.40.50.2000">
    <property type="entry name" value="Glycogen Phosphorylase B"/>
    <property type="match status" value="2"/>
</dbReference>
<dbReference type="Pfam" id="PF00534">
    <property type="entry name" value="Glycos_transf_1"/>
    <property type="match status" value="1"/>
</dbReference>
<dbReference type="SUPFAM" id="SSF53756">
    <property type="entry name" value="UDP-Glycosyltransferase/glycogen phosphorylase"/>
    <property type="match status" value="1"/>
</dbReference>
<sequence>MLAVLSRVHGKSFEFTAFCPPESLLQSALEQIGIECHPVLFHDAHGQRLSREAIGNQLIPVLKSGAFDLLHANSLSMSRLTGALAAQIPVPCSGHLRDIIKLSRAAIHDLNQNQRLAAVSAATRDFHISRGLDPDRVTVCYNGVDIERFQPRPATGALKQELGLAPETQLCLTIGQIGLRKGQDVLANAARLLAEQGDRHTHFLLVGERHSQKQESIDFDQALDAAFELPGLKGRLHRLGYREDINFLMNEADLLVHPAKQEPLGRVLLEAIASGLPIVATEVGGTQEIVTHDVSALLVPPGNAELLADAMNRMLNDPGLSQSLAQSARLQSLELFTSEQAGERLKAFWDGLTG</sequence>
<dbReference type="Pfam" id="PF13439">
    <property type="entry name" value="Glyco_transf_4"/>
    <property type="match status" value="1"/>
</dbReference>
<keyword evidence="4" id="KW-1185">Reference proteome</keyword>
<dbReference type="GO" id="GO:0016757">
    <property type="term" value="F:glycosyltransferase activity"/>
    <property type="evidence" value="ECO:0007669"/>
    <property type="project" value="UniProtKB-KW"/>
</dbReference>
<feature type="domain" description="Glycosyl transferase family 1" evidence="1">
    <location>
        <begin position="159"/>
        <end position="329"/>
    </location>
</feature>
<dbReference type="CDD" id="cd03801">
    <property type="entry name" value="GT4_PimA-like"/>
    <property type="match status" value="1"/>
</dbReference>
<proteinExistence type="predicted"/>
<dbReference type="EC" id="2.4.-.-" evidence="3"/>
<organism evidence="3 4">
    <name type="scientific">Gimesia maris</name>
    <dbReference type="NCBI Taxonomy" id="122"/>
    <lineage>
        <taxon>Bacteria</taxon>
        <taxon>Pseudomonadati</taxon>
        <taxon>Planctomycetota</taxon>
        <taxon>Planctomycetia</taxon>
        <taxon>Planctomycetales</taxon>
        <taxon>Planctomycetaceae</taxon>
        <taxon>Gimesia</taxon>
    </lineage>
</organism>
<gene>
    <name evidence="3" type="primary">rfaG</name>
    <name evidence="3" type="ORF">GmarT_57700</name>
</gene>
<evidence type="ECO:0000313" key="4">
    <source>
        <dbReference type="Proteomes" id="UP000322887"/>
    </source>
</evidence>
<keyword evidence="3" id="KW-0808">Transferase</keyword>